<protein>
    <submittedName>
        <fullName evidence="2">Predicted protein</fullName>
    </submittedName>
</protein>
<feature type="transmembrane region" description="Helical" evidence="1">
    <location>
        <begin position="6"/>
        <end position="25"/>
    </location>
</feature>
<proteinExistence type="predicted"/>
<dbReference type="OrthoDB" id="3790834at2759"/>
<dbReference type="EMBL" id="FP929083">
    <property type="protein sequence ID" value="CBX92015.1"/>
    <property type="molecule type" value="Genomic_DNA"/>
</dbReference>
<keyword evidence="1" id="KW-1133">Transmembrane helix</keyword>
<sequence length="56" mass="6078">MGNETTLVICFGIITIIATVAGLHYRDSLCCLMCRSLVGAWSTTAVIAVKMRMDRA</sequence>
<reference evidence="3" key="1">
    <citation type="journal article" date="2011" name="Nat. Commun.">
        <title>Effector diversification within compartments of the Leptosphaeria maculans genome affected by Repeat-Induced Point mutations.</title>
        <authorList>
            <person name="Rouxel T."/>
            <person name="Grandaubert J."/>
            <person name="Hane J.K."/>
            <person name="Hoede C."/>
            <person name="van de Wouw A.P."/>
            <person name="Couloux A."/>
            <person name="Dominguez V."/>
            <person name="Anthouard V."/>
            <person name="Bally P."/>
            <person name="Bourras S."/>
            <person name="Cozijnsen A.J."/>
            <person name="Ciuffetti L.M."/>
            <person name="Degrave A."/>
            <person name="Dilmaghani A."/>
            <person name="Duret L."/>
            <person name="Fudal I."/>
            <person name="Goodwin S.B."/>
            <person name="Gout L."/>
            <person name="Glaser N."/>
            <person name="Linglin J."/>
            <person name="Kema G.H.J."/>
            <person name="Lapalu N."/>
            <person name="Lawrence C.B."/>
            <person name="May K."/>
            <person name="Meyer M."/>
            <person name="Ollivier B."/>
            <person name="Poulain J."/>
            <person name="Schoch C.L."/>
            <person name="Simon A."/>
            <person name="Spatafora J.W."/>
            <person name="Stachowiak A."/>
            <person name="Turgeon B.G."/>
            <person name="Tyler B.M."/>
            <person name="Vincent D."/>
            <person name="Weissenbach J."/>
            <person name="Amselem J."/>
            <person name="Quesneville H."/>
            <person name="Oliver R.P."/>
            <person name="Wincker P."/>
            <person name="Balesdent M.-H."/>
            <person name="Howlett B.J."/>
        </authorList>
    </citation>
    <scope>NUCLEOTIDE SEQUENCE [LARGE SCALE GENOMIC DNA]</scope>
    <source>
        <strain evidence="3">JN3 / isolate v23.1.3 / race Av1-4-5-6-7-8</strain>
    </source>
</reference>
<dbReference type="AlphaFoldDB" id="E5R545"/>
<keyword evidence="3" id="KW-1185">Reference proteome</keyword>
<name>E5R545_LEPMJ</name>
<dbReference type="HOGENOM" id="CLU_3014603_0_0_1"/>
<keyword evidence="1" id="KW-0472">Membrane</keyword>
<gene>
    <name evidence="2" type="ORF">LEMA_uP047210.1</name>
</gene>
<dbReference type="InParanoid" id="E5R545"/>
<accession>E5R545</accession>
<dbReference type="Proteomes" id="UP000002668">
    <property type="component" value="Genome"/>
</dbReference>
<evidence type="ECO:0000313" key="2">
    <source>
        <dbReference type="EMBL" id="CBX92015.1"/>
    </source>
</evidence>
<organism evidence="3">
    <name type="scientific">Leptosphaeria maculans (strain JN3 / isolate v23.1.3 / race Av1-4-5-6-7-8)</name>
    <name type="common">Blackleg fungus</name>
    <name type="synonym">Phoma lingam</name>
    <dbReference type="NCBI Taxonomy" id="985895"/>
    <lineage>
        <taxon>Eukaryota</taxon>
        <taxon>Fungi</taxon>
        <taxon>Dikarya</taxon>
        <taxon>Ascomycota</taxon>
        <taxon>Pezizomycotina</taxon>
        <taxon>Dothideomycetes</taxon>
        <taxon>Pleosporomycetidae</taxon>
        <taxon>Pleosporales</taxon>
        <taxon>Pleosporineae</taxon>
        <taxon>Leptosphaeriaceae</taxon>
        <taxon>Plenodomus</taxon>
        <taxon>Plenodomus lingam/Leptosphaeria maculans species complex</taxon>
    </lineage>
</organism>
<keyword evidence="1" id="KW-0812">Transmembrane</keyword>
<dbReference type="VEuPathDB" id="FungiDB:LEMA_uP047210.1"/>
<evidence type="ECO:0000313" key="3">
    <source>
        <dbReference type="Proteomes" id="UP000002668"/>
    </source>
</evidence>
<evidence type="ECO:0000256" key="1">
    <source>
        <dbReference type="SAM" id="Phobius"/>
    </source>
</evidence>